<evidence type="ECO:0000256" key="3">
    <source>
        <dbReference type="ARBA" id="ARBA00022679"/>
    </source>
</evidence>
<evidence type="ECO:0000313" key="11">
    <source>
        <dbReference type="EMBL" id="RZU00998.1"/>
    </source>
</evidence>
<keyword evidence="6" id="KW-0547">Nucleotide-binding</keyword>
<gene>
    <name evidence="11" type="ORF">EV670_1711</name>
</gene>
<dbReference type="Pfam" id="PF01909">
    <property type="entry name" value="NTP_transf_2"/>
    <property type="match status" value="1"/>
</dbReference>
<reference evidence="11 12" key="1">
    <citation type="submission" date="2019-02" db="EMBL/GenBank/DDBJ databases">
        <title>Genomic Encyclopedia of Type Strains, Phase IV (KMG-IV): sequencing the most valuable type-strain genomes for metagenomic binning, comparative biology and taxonomic classification.</title>
        <authorList>
            <person name="Goeker M."/>
        </authorList>
    </citation>
    <scope>NUCLEOTIDE SEQUENCE [LARGE SCALE GENOMIC DNA]</scope>
    <source>
        <strain evidence="11 12">DSM 19570</strain>
    </source>
</reference>
<evidence type="ECO:0000256" key="4">
    <source>
        <dbReference type="ARBA" id="ARBA00022695"/>
    </source>
</evidence>
<dbReference type="GO" id="GO:0005524">
    <property type="term" value="F:ATP binding"/>
    <property type="evidence" value="ECO:0007669"/>
    <property type="project" value="UniProtKB-KW"/>
</dbReference>
<dbReference type="Gene3D" id="3.30.460.10">
    <property type="entry name" value="Beta Polymerase, domain 2"/>
    <property type="match status" value="1"/>
</dbReference>
<dbReference type="SUPFAM" id="SSF81301">
    <property type="entry name" value="Nucleotidyltransferase"/>
    <property type="match status" value="1"/>
</dbReference>
<dbReference type="PANTHER" id="PTHR33571">
    <property type="entry name" value="SSL8005 PROTEIN"/>
    <property type="match status" value="1"/>
</dbReference>
<keyword evidence="8" id="KW-0460">Magnesium</keyword>
<dbReference type="InterPro" id="IPR043519">
    <property type="entry name" value="NT_sf"/>
</dbReference>
<name>A0A4Q7VX06_9BURK</name>
<dbReference type="InterPro" id="IPR052038">
    <property type="entry name" value="Type-VII_TA_antitoxin"/>
</dbReference>
<dbReference type="OrthoDB" id="561385at2"/>
<accession>A0A4Q7VX06</accession>
<dbReference type="GO" id="GO:0046872">
    <property type="term" value="F:metal ion binding"/>
    <property type="evidence" value="ECO:0007669"/>
    <property type="project" value="UniProtKB-KW"/>
</dbReference>
<dbReference type="CDD" id="cd05403">
    <property type="entry name" value="NT_KNTase_like"/>
    <property type="match status" value="1"/>
</dbReference>
<sequence>MYAELERQRKRVAELCRRHGVRRLDVFGSAAREDFDPSTSDLDFVVTLDDREPVSYSNSYFELKEALERLFGREVDLVTERSLENPYFRARVDQERRNLYAR</sequence>
<dbReference type="PANTHER" id="PTHR33571:SF12">
    <property type="entry name" value="BSL3053 PROTEIN"/>
    <property type="match status" value="1"/>
</dbReference>
<keyword evidence="12" id="KW-1185">Reference proteome</keyword>
<keyword evidence="7" id="KW-0067">ATP-binding</keyword>
<dbReference type="GO" id="GO:0016779">
    <property type="term" value="F:nucleotidyltransferase activity"/>
    <property type="evidence" value="ECO:0007669"/>
    <property type="project" value="UniProtKB-KW"/>
</dbReference>
<dbReference type="Proteomes" id="UP000293671">
    <property type="component" value="Unassembled WGS sequence"/>
</dbReference>
<evidence type="ECO:0000259" key="10">
    <source>
        <dbReference type="Pfam" id="PF01909"/>
    </source>
</evidence>
<proteinExistence type="inferred from homology"/>
<protein>
    <recommendedName>
        <fullName evidence="10">Polymerase nucleotidyl transferase domain-containing protein</fullName>
    </recommendedName>
</protein>
<comment type="similarity">
    <text evidence="9">Belongs to the MntA antitoxin family.</text>
</comment>
<keyword evidence="3" id="KW-0808">Transferase</keyword>
<dbReference type="InterPro" id="IPR002934">
    <property type="entry name" value="Polymerase_NTP_transf_dom"/>
</dbReference>
<dbReference type="AlphaFoldDB" id="A0A4Q7VX06"/>
<evidence type="ECO:0000256" key="8">
    <source>
        <dbReference type="ARBA" id="ARBA00022842"/>
    </source>
</evidence>
<feature type="domain" description="Polymerase nucleotidyl transferase" evidence="10">
    <location>
        <begin position="13"/>
        <end position="96"/>
    </location>
</feature>
<dbReference type="RefSeq" id="WP_130431417.1">
    <property type="nucleotide sequence ID" value="NZ_SHKP01000005.1"/>
</dbReference>
<keyword evidence="5" id="KW-0479">Metal-binding</keyword>
<evidence type="ECO:0000256" key="2">
    <source>
        <dbReference type="ARBA" id="ARBA00022649"/>
    </source>
</evidence>
<dbReference type="EMBL" id="SHKP01000005">
    <property type="protein sequence ID" value="RZU00998.1"/>
    <property type="molecule type" value="Genomic_DNA"/>
</dbReference>
<comment type="cofactor">
    <cofactor evidence="1">
        <name>Mg(2+)</name>
        <dbReference type="ChEBI" id="CHEBI:18420"/>
    </cofactor>
</comment>
<evidence type="ECO:0000256" key="5">
    <source>
        <dbReference type="ARBA" id="ARBA00022723"/>
    </source>
</evidence>
<evidence type="ECO:0000256" key="7">
    <source>
        <dbReference type="ARBA" id="ARBA00022840"/>
    </source>
</evidence>
<comment type="caution">
    <text evidence="11">The sequence shown here is derived from an EMBL/GenBank/DDBJ whole genome shotgun (WGS) entry which is preliminary data.</text>
</comment>
<evidence type="ECO:0000256" key="1">
    <source>
        <dbReference type="ARBA" id="ARBA00001946"/>
    </source>
</evidence>
<evidence type="ECO:0000313" key="12">
    <source>
        <dbReference type="Proteomes" id="UP000293671"/>
    </source>
</evidence>
<organism evidence="11 12">
    <name type="scientific">Rivibacter subsaxonicus</name>
    <dbReference type="NCBI Taxonomy" id="457575"/>
    <lineage>
        <taxon>Bacteria</taxon>
        <taxon>Pseudomonadati</taxon>
        <taxon>Pseudomonadota</taxon>
        <taxon>Betaproteobacteria</taxon>
        <taxon>Burkholderiales</taxon>
        <taxon>Rivibacter</taxon>
    </lineage>
</organism>
<evidence type="ECO:0000256" key="6">
    <source>
        <dbReference type="ARBA" id="ARBA00022741"/>
    </source>
</evidence>
<evidence type="ECO:0000256" key="9">
    <source>
        <dbReference type="ARBA" id="ARBA00038276"/>
    </source>
</evidence>
<keyword evidence="2" id="KW-1277">Toxin-antitoxin system</keyword>
<keyword evidence="4" id="KW-0548">Nucleotidyltransferase</keyword>